<organism evidence="4 5">
    <name type="scientific">Papaver atlanticum</name>
    <dbReference type="NCBI Taxonomy" id="357466"/>
    <lineage>
        <taxon>Eukaryota</taxon>
        <taxon>Viridiplantae</taxon>
        <taxon>Streptophyta</taxon>
        <taxon>Embryophyta</taxon>
        <taxon>Tracheophyta</taxon>
        <taxon>Spermatophyta</taxon>
        <taxon>Magnoliopsida</taxon>
        <taxon>Ranunculales</taxon>
        <taxon>Papaveraceae</taxon>
        <taxon>Papaveroideae</taxon>
        <taxon>Papaver</taxon>
    </lineage>
</organism>
<evidence type="ECO:0000259" key="3">
    <source>
        <dbReference type="PROSITE" id="PS50102"/>
    </source>
</evidence>
<dbReference type="CDD" id="cd00590">
    <property type="entry name" value="RRM_SF"/>
    <property type="match status" value="1"/>
</dbReference>
<feature type="domain" description="RRM" evidence="3">
    <location>
        <begin position="209"/>
        <end position="282"/>
    </location>
</feature>
<comment type="caution">
    <text evidence="4">The sequence shown here is derived from an EMBL/GenBank/DDBJ whole genome shotgun (WGS) entry which is preliminary data.</text>
</comment>
<dbReference type="Gene3D" id="3.30.70.330">
    <property type="match status" value="3"/>
</dbReference>
<evidence type="ECO:0000256" key="2">
    <source>
        <dbReference type="PROSITE-ProRule" id="PRU00176"/>
    </source>
</evidence>
<evidence type="ECO:0000256" key="1">
    <source>
        <dbReference type="ARBA" id="ARBA00022884"/>
    </source>
</evidence>
<keyword evidence="5" id="KW-1185">Reference proteome</keyword>
<evidence type="ECO:0000313" key="4">
    <source>
        <dbReference type="EMBL" id="KAI3960929.1"/>
    </source>
</evidence>
<dbReference type="AlphaFoldDB" id="A0AAD4TKT4"/>
<gene>
    <name evidence="4" type="ORF">MKW98_019130</name>
</gene>
<dbReference type="GO" id="GO:0005730">
    <property type="term" value="C:nucleolus"/>
    <property type="evidence" value="ECO:0007669"/>
    <property type="project" value="TreeGrafter"/>
</dbReference>
<sequence>MVKAVDVSCSELRTETNIRSAAPAKKLNLKKNKLIEPNLSCALKPFSQISYNEFRTQTTTVTASNLSISANKSHVIDFFKQVGDIVDVCVCLCENNSGQLRAHSAFIEFATEEAAEKAIKFHRLGLLGYTLDISLILGVSTGRYGLLVMKDVPFNTDKSDVIKFFKQAGDSVDFVSEEAARKAVKLNGLELLGSRVGLRRQAEGTGAPSTVCLKSVPLSIDKSLVIEFFEDVADVRFSYYENGTFRGNVHVEFATEEAAKEAVKLNGKDLKGCPVALGIVRETLCVQGFDTSSDQIRSILKRHFRTCRYIVQIDILKDHNAGVPLGIALINFSSLQAFHLALQLDGQEVDGTSLSIKDYVPVDRGGGAGAGLREAMPTAGNRIVFDDIDDTSFSPVRCTGLFLACGKLNFHYKNIIKLGNKSVSMIAFLQIRKSIN</sequence>
<name>A0AAD4TKT4_9MAGN</name>
<dbReference type="InterPro" id="IPR000504">
    <property type="entry name" value="RRM_dom"/>
</dbReference>
<dbReference type="InterPro" id="IPR035979">
    <property type="entry name" value="RBD_domain_sf"/>
</dbReference>
<proteinExistence type="predicted"/>
<dbReference type="Pfam" id="PF00076">
    <property type="entry name" value="RRM_1"/>
    <property type="match status" value="3"/>
</dbReference>
<dbReference type="EMBL" id="JAJJMB010000835">
    <property type="protein sequence ID" value="KAI3960929.1"/>
    <property type="molecule type" value="Genomic_DNA"/>
</dbReference>
<dbReference type="PANTHER" id="PTHR23236:SF11">
    <property type="entry name" value="EUKARYOTIC TRANSLATION INITIATION FACTOR 4H"/>
    <property type="match status" value="1"/>
</dbReference>
<reference evidence="4" key="1">
    <citation type="submission" date="2022-04" db="EMBL/GenBank/DDBJ databases">
        <title>A functionally conserved STORR gene fusion in Papaver species that diverged 16.8 million years ago.</title>
        <authorList>
            <person name="Catania T."/>
        </authorList>
    </citation>
    <scope>NUCLEOTIDE SEQUENCE</scope>
    <source>
        <strain evidence="4">S-188037</strain>
    </source>
</reference>
<dbReference type="PROSITE" id="PS50102">
    <property type="entry name" value="RRM"/>
    <property type="match status" value="3"/>
</dbReference>
<feature type="domain" description="RRM" evidence="3">
    <location>
        <begin position="59"/>
        <end position="144"/>
    </location>
</feature>
<dbReference type="PANTHER" id="PTHR23236">
    <property type="entry name" value="EUKARYOTIC TRANSLATION INITIATION FACTOR 4B/4H"/>
    <property type="match status" value="1"/>
</dbReference>
<evidence type="ECO:0000313" key="5">
    <source>
        <dbReference type="Proteomes" id="UP001202328"/>
    </source>
</evidence>
<accession>A0AAD4TKT4</accession>
<dbReference type="GO" id="GO:0003723">
    <property type="term" value="F:RNA binding"/>
    <property type="evidence" value="ECO:0007669"/>
    <property type="project" value="UniProtKB-UniRule"/>
</dbReference>
<dbReference type="SMART" id="SM00360">
    <property type="entry name" value="RRM"/>
    <property type="match status" value="4"/>
</dbReference>
<dbReference type="Proteomes" id="UP001202328">
    <property type="component" value="Unassembled WGS sequence"/>
</dbReference>
<keyword evidence="1 2" id="KW-0694">RNA-binding</keyword>
<dbReference type="InterPro" id="IPR012677">
    <property type="entry name" value="Nucleotide-bd_a/b_plait_sf"/>
</dbReference>
<dbReference type="SUPFAM" id="SSF54928">
    <property type="entry name" value="RNA-binding domain, RBD"/>
    <property type="match status" value="3"/>
</dbReference>
<protein>
    <recommendedName>
        <fullName evidence="3">RRM domain-containing protein</fullName>
    </recommendedName>
</protein>
<feature type="domain" description="RRM" evidence="3">
    <location>
        <begin position="282"/>
        <end position="361"/>
    </location>
</feature>